<sequence length="91" mass="10264">MSTDKSGKTKPCYCGVEGCIGTNDWSCDCAYTTNDDGIHFCHLHRSVNPERDKLARELATRLLDGTCPCTCMTCRLNIKKARQLLKLYEED</sequence>
<comment type="caution">
    <text evidence="1">The sequence shown here is derived from an EMBL/GenBank/DDBJ whole genome shotgun (WGS) entry which is preliminary data.</text>
</comment>
<proteinExistence type="predicted"/>
<gene>
    <name evidence="1" type="ORF">LCGC14_2681610</name>
</gene>
<accession>A0A0F8ZL66</accession>
<dbReference type="AlphaFoldDB" id="A0A0F8ZL66"/>
<protein>
    <submittedName>
        <fullName evidence="1">Uncharacterized protein</fullName>
    </submittedName>
</protein>
<reference evidence="1" key="1">
    <citation type="journal article" date="2015" name="Nature">
        <title>Complex archaea that bridge the gap between prokaryotes and eukaryotes.</title>
        <authorList>
            <person name="Spang A."/>
            <person name="Saw J.H."/>
            <person name="Jorgensen S.L."/>
            <person name="Zaremba-Niedzwiedzka K."/>
            <person name="Martijn J."/>
            <person name="Lind A.E."/>
            <person name="van Eijk R."/>
            <person name="Schleper C."/>
            <person name="Guy L."/>
            <person name="Ettema T.J."/>
        </authorList>
    </citation>
    <scope>NUCLEOTIDE SEQUENCE</scope>
</reference>
<evidence type="ECO:0000313" key="1">
    <source>
        <dbReference type="EMBL" id="KKK94563.1"/>
    </source>
</evidence>
<name>A0A0F8ZL66_9ZZZZ</name>
<dbReference type="EMBL" id="LAZR01047289">
    <property type="protein sequence ID" value="KKK94563.1"/>
    <property type="molecule type" value="Genomic_DNA"/>
</dbReference>
<organism evidence="1">
    <name type="scientific">marine sediment metagenome</name>
    <dbReference type="NCBI Taxonomy" id="412755"/>
    <lineage>
        <taxon>unclassified sequences</taxon>
        <taxon>metagenomes</taxon>
        <taxon>ecological metagenomes</taxon>
    </lineage>
</organism>